<dbReference type="EMBL" id="JASCZI010000589">
    <property type="protein sequence ID" value="MED6112566.1"/>
    <property type="molecule type" value="Genomic_DNA"/>
</dbReference>
<dbReference type="PANTHER" id="PTHR31672:SF13">
    <property type="entry name" value="F-BOX PROTEIN CPR30-LIKE"/>
    <property type="match status" value="1"/>
</dbReference>
<evidence type="ECO:0000313" key="3">
    <source>
        <dbReference type="Proteomes" id="UP001341840"/>
    </source>
</evidence>
<dbReference type="PANTHER" id="PTHR31672">
    <property type="entry name" value="BNACNNG10540D PROTEIN"/>
    <property type="match status" value="1"/>
</dbReference>
<dbReference type="InterPro" id="IPR036047">
    <property type="entry name" value="F-box-like_dom_sf"/>
</dbReference>
<dbReference type="SUPFAM" id="SSF81383">
    <property type="entry name" value="F-box domain"/>
    <property type="match status" value="1"/>
</dbReference>
<evidence type="ECO:0000313" key="2">
    <source>
        <dbReference type="EMBL" id="MED6112566.1"/>
    </source>
</evidence>
<dbReference type="InterPro" id="IPR001810">
    <property type="entry name" value="F-box_dom"/>
</dbReference>
<reference evidence="2 3" key="1">
    <citation type="journal article" date="2023" name="Plants (Basel)">
        <title>Bridging the Gap: Combining Genomics and Transcriptomics Approaches to Understand Stylosanthes scabra, an Orphan Legume from the Brazilian Caatinga.</title>
        <authorList>
            <person name="Ferreira-Neto J.R.C."/>
            <person name="da Silva M.D."/>
            <person name="Binneck E."/>
            <person name="de Melo N.F."/>
            <person name="da Silva R.H."/>
            <person name="de Melo A.L.T.M."/>
            <person name="Pandolfi V."/>
            <person name="Bustamante F.O."/>
            <person name="Brasileiro-Vidal A.C."/>
            <person name="Benko-Iseppon A.M."/>
        </authorList>
    </citation>
    <scope>NUCLEOTIDE SEQUENCE [LARGE SCALE GENOMIC DNA]</scope>
    <source>
        <tissue evidence="2">Leaves</tissue>
    </source>
</reference>
<keyword evidence="3" id="KW-1185">Reference proteome</keyword>
<dbReference type="SMART" id="SM00256">
    <property type="entry name" value="FBOX"/>
    <property type="match status" value="1"/>
</dbReference>
<sequence length="315" mass="36605">MTSSMMHRYKSADAVLGNIDLLEKILLRLPVKELIRSKCVCKNWRYLISEPQFCYRHTLGLCSRQNHKNYLYPSGFLRQRQKTTSLFRLLPPKEHNSLLFKRADIIPFTNNSKNRFIHLDVHDEFDGQLKYIFIRSCSGLLLWKSSPIEFPSSSLYAKLVQESSFYISNPTTGHCVRIDRFGHDDFKSASFSVPFLAFEPWKSSHYKEDYSGWIKKYNVNLTTLEAAFVRSLCLVSRPPNENKEEESMLAILVVDDNTVVSYNLKDHRSRIIYEGDGFGPKNLFSANLYFIDGLYSETLTGQPVKNREPVKPDRF</sequence>
<dbReference type="Pfam" id="PF00646">
    <property type="entry name" value="F-box"/>
    <property type="match status" value="1"/>
</dbReference>
<organism evidence="2 3">
    <name type="scientific">Stylosanthes scabra</name>
    <dbReference type="NCBI Taxonomy" id="79078"/>
    <lineage>
        <taxon>Eukaryota</taxon>
        <taxon>Viridiplantae</taxon>
        <taxon>Streptophyta</taxon>
        <taxon>Embryophyta</taxon>
        <taxon>Tracheophyta</taxon>
        <taxon>Spermatophyta</taxon>
        <taxon>Magnoliopsida</taxon>
        <taxon>eudicotyledons</taxon>
        <taxon>Gunneridae</taxon>
        <taxon>Pentapetalae</taxon>
        <taxon>rosids</taxon>
        <taxon>fabids</taxon>
        <taxon>Fabales</taxon>
        <taxon>Fabaceae</taxon>
        <taxon>Papilionoideae</taxon>
        <taxon>50 kb inversion clade</taxon>
        <taxon>dalbergioids sensu lato</taxon>
        <taxon>Dalbergieae</taxon>
        <taxon>Pterocarpus clade</taxon>
        <taxon>Stylosanthes</taxon>
    </lineage>
</organism>
<dbReference type="Proteomes" id="UP001341840">
    <property type="component" value="Unassembled WGS sequence"/>
</dbReference>
<comment type="caution">
    <text evidence="2">The sequence shown here is derived from an EMBL/GenBank/DDBJ whole genome shotgun (WGS) entry which is preliminary data.</text>
</comment>
<accession>A0ABU6QMA6</accession>
<proteinExistence type="predicted"/>
<evidence type="ECO:0000259" key="1">
    <source>
        <dbReference type="SMART" id="SM00256"/>
    </source>
</evidence>
<dbReference type="CDD" id="cd22157">
    <property type="entry name" value="F-box_AtFBW1-like"/>
    <property type="match status" value="1"/>
</dbReference>
<dbReference type="InterPro" id="IPR050796">
    <property type="entry name" value="SCF_F-box_component"/>
</dbReference>
<name>A0ABU6QMA6_9FABA</name>
<gene>
    <name evidence="2" type="ORF">PIB30_062819</name>
</gene>
<protein>
    <recommendedName>
        <fullName evidence="1">F-box domain-containing protein</fullName>
    </recommendedName>
</protein>
<dbReference type="Gene3D" id="1.20.1280.50">
    <property type="match status" value="1"/>
</dbReference>
<feature type="domain" description="F-box" evidence="1">
    <location>
        <begin position="17"/>
        <end position="57"/>
    </location>
</feature>